<evidence type="ECO:0000259" key="1">
    <source>
        <dbReference type="Pfam" id="PF13649"/>
    </source>
</evidence>
<dbReference type="InterPro" id="IPR041698">
    <property type="entry name" value="Methyltransf_25"/>
</dbReference>
<dbReference type="GO" id="GO:0032259">
    <property type="term" value="P:methylation"/>
    <property type="evidence" value="ECO:0007669"/>
    <property type="project" value="UniProtKB-KW"/>
</dbReference>
<evidence type="ECO:0000313" key="2">
    <source>
        <dbReference type="EMBL" id="QBD76754.1"/>
    </source>
</evidence>
<dbReference type="RefSeq" id="WP_129887818.1">
    <property type="nucleotide sequence ID" value="NZ_CP035758.1"/>
</dbReference>
<dbReference type="SUPFAM" id="SSF53335">
    <property type="entry name" value="S-adenosyl-L-methionine-dependent methyltransferases"/>
    <property type="match status" value="1"/>
</dbReference>
<keyword evidence="3" id="KW-1185">Reference proteome</keyword>
<proteinExistence type="predicted"/>
<dbReference type="PANTHER" id="PTHR43591:SF24">
    <property type="entry name" value="2-METHOXY-6-POLYPRENYL-1,4-BENZOQUINOL METHYLASE, MITOCHONDRIAL"/>
    <property type="match status" value="1"/>
</dbReference>
<gene>
    <name evidence="2" type="ORF">EPA93_12355</name>
</gene>
<dbReference type="Pfam" id="PF13649">
    <property type="entry name" value="Methyltransf_25"/>
    <property type="match status" value="1"/>
</dbReference>
<accession>A0A4P6JNB0</accession>
<feature type="domain" description="Methyltransferase" evidence="1">
    <location>
        <begin position="57"/>
        <end position="156"/>
    </location>
</feature>
<dbReference type="InterPro" id="IPR029063">
    <property type="entry name" value="SAM-dependent_MTases_sf"/>
</dbReference>
<dbReference type="GO" id="GO:0008168">
    <property type="term" value="F:methyltransferase activity"/>
    <property type="evidence" value="ECO:0007669"/>
    <property type="project" value="UniProtKB-KW"/>
</dbReference>
<keyword evidence="2" id="KW-0489">Methyltransferase</keyword>
<evidence type="ECO:0000313" key="3">
    <source>
        <dbReference type="Proteomes" id="UP000290365"/>
    </source>
</evidence>
<dbReference type="OrthoDB" id="9787662at2"/>
<dbReference type="KEGG" id="kbs:EPA93_12355"/>
<name>A0A4P6JNB0_KTERU</name>
<keyword evidence="2" id="KW-0808">Transferase</keyword>
<dbReference type="EMBL" id="CP035758">
    <property type="protein sequence ID" value="QBD76754.1"/>
    <property type="molecule type" value="Genomic_DNA"/>
</dbReference>
<dbReference type="AlphaFoldDB" id="A0A4P6JNB0"/>
<sequence length="289" mass="33415">MPIPQDKNKPEHPSTYFVQDRQNEEELTRVTIQDHMITAAMGGVLPEHKNISKLRRVLDIGCGTGGWIIDTAQEYPELSLIGVDVSQRMISHAREQAFQQHVEERVEFLVMDALRMLEFPNAYFDLVNMRLGSSFLRTWDWRKLFSEMLRVTHAGGVIRVTEPEIINHSNSPSHMRLHEMLLCALFQAGHLFTQGSTGLTAKLPELFYQYGCQQVQTRPYVLAYRAGTQEGQAYYNDVVYGFRTLRPFIRKWGCLAEDYDAIYRQAIEEVGRSDFQVSWTLHCVWGIRP</sequence>
<dbReference type="PANTHER" id="PTHR43591">
    <property type="entry name" value="METHYLTRANSFERASE"/>
    <property type="match status" value="1"/>
</dbReference>
<dbReference type="Gene3D" id="3.40.50.150">
    <property type="entry name" value="Vaccinia Virus protein VP39"/>
    <property type="match status" value="1"/>
</dbReference>
<organism evidence="2 3">
    <name type="scientific">Ktedonosporobacter rubrisoli</name>
    <dbReference type="NCBI Taxonomy" id="2509675"/>
    <lineage>
        <taxon>Bacteria</taxon>
        <taxon>Bacillati</taxon>
        <taxon>Chloroflexota</taxon>
        <taxon>Ktedonobacteria</taxon>
        <taxon>Ktedonobacterales</taxon>
        <taxon>Ktedonosporobacteraceae</taxon>
        <taxon>Ktedonosporobacter</taxon>
    </lineage>
</organism>
<dbReference type="Proteomes" id="UP000290365">
    <property type="component" value="Chromosome"/>
</dbReference>
<reference evidence="2 3" key="1">
    <citation type="submission" date="2019-01" db="EMBL/GenBank/DDBJ databases">
        <title>Ktedonosporobacter rubrisoli SCAWS-G2.</title>
        <authorList>
            <person name="Huang Y."/>
            <person name="Yan B."/>
        </authorList>
    </citation>
    <scope>NUCLEOTIDE SEQUENCE [LARGE SCALE GENOMIC DNA]</scope>
    <source>
        <strain evidence="2 3">SCAWS-G2</strain>
    </source>
</reference>
<dbReference type="CDD" id="cd02440">
    <property type="entry name" value="AdoMet_MTases"/>
    <property type="match status" value="1"/>
</dbReference>
<protein>
    <submittedName>
        <fullName evidence="2">Class I SAM-dependent methyltransferase</fullName>
    </submittedName>
</protein>